<keyword evidence="1" id="KW-0949">S-adenosyl-L-methionine</keyword>
<dbReference type="Gene3D" id="2.40.30.70">
    <property type="entry name" value="YaeB-like"/>
    <property type="match status" value="1"/>
</dbReference>
<protein>
    <submittedName>
        <fullName evidence="4">tRNA (N6-threonylcarbamoyladenosine(37)-N6)-methyltransferase TrmO</fullName>
    </submittedName>
</protein>
<dbReference type="SUPFAM" id="SSF118196">
    <property type="entry name" value="YaeB-like"/>
    <property type="match status" value="1"/>
</dbReference>
<keyword evidence="5" id="KW-1185">Reference proteome</keyword>
<dbReference type="InterPro" id="IPR036413">
    <property type="entry name" value="YaeB-like_sf"/>
</dbReference>
<dbReference type="PANTHER" id="PTHR12818">
    <property type="entry name" value="TRNA (ADENINE(37)-N6)-METHYLTRANSFERASE"/>
    <property type="match status" value="1"/>
</dbReference>
<evidence type="ECO:0000256" key="1">
    <source>
        <dbReference type="ARBA" id="ARBA00022691"/>
    </source>
</evidence>
<accession>A0ABT5CF97</accession>
<comment type="similarity">
    <text evidence="2">Belongs to the tRNA methyltransferase O family.</text>
</comment>
<dbReference type="InterPro" id="IPR036414">
    <property type="entry name" value="YaeB_N_sf"/>
</dbReference>
<dbReference type="InterPro" id="IPR023370">
    <property type="entry name" value="TrmO-like_N"/>
</dbReference>
<proteinExistence type="inferred from homology"/>
<evidence type="ECO:0000256" key="2">
    <source>
        <dbReference type="ARBA" id="ARBA00033753"/>
    </source>
</evidence>
<dbReference type="Pfam" id="PF01980">
    <property type="entry name" value="TrmO_N"/>
    <property type="match status" value="1"/>
</dbReference>
<dbReference type="Proteomes" id="UP001217485">
    <property type="component" value="Unassembled WGS sequence"/>
</dbReference>
<dbReference type="CDD" id="cd09281">
    <property type="entry name" value="UPF0066"/>
    <property type="match status" value="1"/>
</dbReference>
<dbReference type="RefSeq" id="WP_272103224.1">
    <property type="nucleotide sequence ID" value="NZ_JAQNDK010000006.1"/>
</dbReference>
<evidence type="ECO:0000259" key="3">
    <source>
        <dbReference type="PROSITE" id="PS51668"/>
    </source>
</evidence>
<dbReference type="PANTHER" id="PTHR12818:SF0">
    <property type="entry name" value="TRNA (ADENINE(37)-N6)-METHYLTRANSFERASE"/>
    <property type="match status" value="1"/>
</dbReference>
<dbReference type="PROSITE" id="PS51668">
    <property type="entry name" value="TSAA_2"/>
    <property type="match status" value="1"/>
</dbReference>
<sequence>MLKPVTFTPIGVVRTPFSDKVSAPRQPHAAGSAEGTIELVPGLGLEHALSDIEGWDYLWVVFWFHLNEGWRPKVLPPRSAGKRRGVLSTRSPHRPNPIGLSAVRLLAVDGLTLRVGGVDMIDGTPVLDLKPYVPYADAHPHARTGWLTPLAEEPGAGAPVDPEPGFEVAWCARAAEQAAWIEEAHGFALRERVDRVLALGPQPHPYRRIRVDGDAMRLAVTSWRVRFRAEGRRIDVLSVATGYREKELVGGEGPDLEAHRRFVERFGRS</sequence>
<gene>
    <name evidence="4" type="primary">tsaA</name>
    <name evidence="4" type="ORF">POL72_45795</name>
</gene>
<comment type="caution">
    <text evidence="4">The sequence shown here is derived from an EMBL/GenBank/DDBJ whole genome shotgun (WGS) entry which is preliminary data.</text>
</comment>
<evidence type="ECO:0000313" key="5">
    <source>
        <dbReference type="Proteomes" id="UP001217485"/>
    </source>
</evidence>
<dbReference type="EMBL" id="JAQNDK010000006">
    <property type="protein sequence ID" value="MDC0685114.1"/>
    <property type="molecule type" value="Genomic_DNA"/>
</dbReference>
<dbReference type="InterPro" id="IPR040372">
    <property type="entry name" value="YaeB-like"/>
</dbReference>
<organism evidence="4 5">
    <name type="scientific">Sorangium atrum</name>
    <dbReference type="NCBI Taxonomy" id="2995308"/>
    <lineage>
        <taxon>Bacteria</taxon>
        <taxon>Pseudomonadati</taxon>
        <taxon>Myxococcota</taxon>
        <taxon>Polyangia</taxon>
        <taxon>Polyangiales</taxon>
        <taxon>Polyangiaceae</taxon>
        <taxon>Sorangium</taxon>
    </lineage>
</organism>
<reference evidence="4 5" key="1">
    <citation type="submission" date="2023-01" db="EMBL/GenBank/DDBJ databases">
        <title>Minimal conservation of predation-associated metabolite biosynthetic gene clusters underscores biosynthetic potential of Myxococcota including descriptions for ten novel species: Archangium lansinium sp. nov., Myxococcus landrumus sp. nov., Nannocystis bai.</title>
        <authorList>
            <person name="Ahearne A."/>
            <person name="Stevens C."/>
            <person name="Dowd S."/>
        </authorList>
    </citation>
    <scope>NUCLEOTIDE SEQUENCE [LARGE SCALE GENOMIC DNA]</scope>
    <source>
        <strain evidence="4 5">WIWO2</strain>
    </source>
</reference>
<evidence type="ECO:0000313" key="4">
    <source>
        <dbReference type="EMBL" id="MDC0685114.1"/>
    </source>
</evidence>
<feature type="domain" description="TsaA-like" evidence="3">
    <location>
        <begin position="7"/>
        <end position="141"/>
    </location>
</feature>
<dbReference type="NCBIfam" id="TIGR00104">
    <property type="entry name" value="tRNA_TsaA"/>
    <property type="match status" value="1"/>
</dbReference>
<name>A0ABT5CF97_9BACT</name>